<sequence length="1171" mass="131700">MDSYGLFNLELLKASPINVADNPKQYDFKLNKTLRATSQRKLVPIRINKSDNKLNILNDRGDRSVIHKMFAPSEQAALNRPDTLDDPDIDELFLDAESQEVPQEVNLNGDVIETTIVVFDSSLELLGSADYYSLHTKISDCKTIRHGNNRSDDTILVTTVDNIIFSVVYDENLKPYILHWWSLAHHTRYGDWQILVHPNGNHFIVYEKRQGSIKFYKLQDSSPYHIELVRNMALLGTELSSCAYIMSNGEAVLFLVGLKSSKVYYYLFSWPLDANSKPEVHQYAIPDGKLIQYALTFNNNYVLCVRKTMVDLLSVHELYSSEGYGNQPIDRSQFGDITHSEYDSLLLSKLKLVEPTVYGSFTHCVLFSTSNYSICAALMDDTGTIKFYEITRFKGLCTFVLLPSQNSTASNYHLEIVSFGKVFELVLKITDLAQLKTDSNIESMNNIIHRYSKDASFTISDQLITVGSKDSFPSKNNEFQVWLCSPSCVSNVSLNGPVEHYRSHLYLREFQYFSSMTVLRLSDLTFLLFERFNITVNEPNGYLIVASDLSSVTKAFLVYLVEDNGMECDELEDVIVEQNCGTVHYFVTESTTVQVGKQKLYFSSLSGEAETWSLDLAHPVKGAISRNSTLLLWSGPKFLYIENVDLKDTLEHTKFFHVPDLLNGYHSTSISFENEDISNIVSALFCDDGTKFILFLTCATLHCKFDVEGATVVLEDVVMHDETVTIDTIRTSEGILSTTFSTLTGLGGITLNGDQFLHPLKGWFKLESAGGDSFFAYNSSELFSYEILTKSQYSIKLPSWRKSEPIFELRCSKDLLFVLFGDGLRIYHKAYKSYSASNIVLNATRCRKKFVYLDKINRLLVVNCTKKLLECIKLENSKVISLDTNNLFNDIDELHDVQLLSSDIAQEFLARGKNNESLLAFSCSSGSAIHRIKVIAVIPSPGQLLSRVLASLEVPAPSCGGRIKPLADNQLWTASENTICRYKLIPSSESTSHVLQKNYEWTVPSTATFDAREFMVVNVTTDGSLQVLLLPSGHVYIQNTDTLTRQHKLVSIRSDGSIITYTESIAHVAGTAVGAIILHIFSDQNHQTLEQVAQIPLQKVVKNFYLITDEKICLLNVDGTIVIVDLTESTTGMTSPVVHPPEFPDCRKLRGSSTAFTNYIGILDFSFTSYV</sequence>
<dbReference type="Proteomes" id="UP000243052">
    <property type="component" value="Chromosome iv"/>
</dbReference>
<dbReference type="EMBL" id="CP014244">
    <property type="protein sequence ID" value="AMD20387.1"/>
    <property type="molecule type" value="Genomic_DNA"/>
</dbReference>
<dbReference type="RefSeq" id="XP_017987383.1">
    <property type="nucleotide sequence ID" value="XM_018132039.1"/>
</dbReference>
<dbReference type="SUPFAM" id="SSF50993">
    <property type="entry name" value="Peptidase/esterase 'gauge' domain"/>
    <property type="match status" value="1"/>
</dbReference>
<dbReference type="AlphaFoldDB" id="A0A109UWV6"/>
<name>A0A109UWV6_9SACH</name>
<protein>
    <submittedName>
        <fullName evidence="1">HDL357Wp</fullName>
    </submittedName>
</protein>
<dbReference type="STRING" id="45286.A0A109UWV6"/>
<evidence type="ECO:0000313" key="2">
    <source>
        <dbReference type="Proteomes" id="UP000243052"/>
    </source>
</evidence>
<gene>
    <name evidence="1" type="ORF">AW171_hschr42279</name>
</gene>
<reference evidence="1 2" key="1">
    <citation type="submission" date="2016-01" db="EMBL/GenBank/DDBJ databases">
        <title>Genome sequence of the yeast Holleya sinecauda.</title>
        <authorList>
            <person name="Dietrich F.S."/>
        </authorList>
    </citation>
    <scope>NUCLEOTIDE SEQUENCE [LARGE SCALE GENOMIC DNA]</scope>
    <source>
        <strain evidence="1 2">ATCC 58844</strain>
    </source>
</reference>
<dbReference type="OrthoDB" id="4070435at2759"/>
<keyword evidence="2" id="KW-1185">Reference proteome</keyword>
<organism evidence="1 2">
    <name type="scientific">Eremothecium sinecaudum</name>
    <dbReference type="NCBI Taxonomy" id="45286"/>
    <lineage>
        <taxon>Eukaryota</taxon>
        <taxon>Fungi</taxon>
        <taxon>Dikarya</taxon>
        <taxon>Ascomycota</taxon>
        <taxon>Saccharomycotina</taxon>
        <taxon>Saccharomycetes</taxon>
        <taxon>Saccharomycetales</taxon>
        <taxon>Saccharomycetaceae</taxon>
        <taxon>Eremothecium</taxon>
    </lineage>
</organism>
<proteinExistence type="predicted"/>
<evidence type="ECO:0000313" key="1">
    <source>
        <dbReference type="EMBL" id="AMD20387.1"/>
    </source>
</evidence>
<dbReference type="GeneID" id="28723632"/>
<accession>A0A109UWV6</accession>